<dbReference type="Proteomes" id="UP000499080">
    <property type="component" value="Unassembled WGS sequence"/>
</dbReference>
<protein>
    <submittedName>
        <fullName evidence="1">Uncharacterized protein</fullName>
    </submittedName>
</protein>
<keyword evidence="2" id="KW-1185">Reference proteome</keyword>
<proteinExistence type="predicted"/>
<evidence type="ECO:0000313" key="2">
    <source>
        <dbReference type="Proteomes" id="UP000499080"/>
    </source>
</evidence>
<dbReference type="AlphaFoldDB" id="A0A4Y2A7W9"/>
<gene>
    <name evidence="1" type="ORF">AVEN_194538_1</name>
</gene>
<reference evidence="1 2" key="1">
    <citation type="journal article" date="2019" name="Sci. Rep.">
        <title>Orb-weaving spider Araneus ventricosus genome elucidates the spidroin gene catalogue.</title>
        <authorList>
            <person name="Kono N."/>
            <person name="Nakamura H."/>
            <person name="Ohtoshi R."/>
            <person name="Moran D.A.P."/>
            <person name="Shinohara A."/>
            <person name="Yoshida Y."/>
            <person name="Fujiwara M."/>
            <person name="Mori M."/>
            <person name="Tomita M."/>
            <person name="Arakawa K."/>
        </authorList>
    </citation>
    <scope>NUCLEOTIDE SEQUENCE [LARGE SCALE GENOMIC DNA]</scope>
</reference>
<dbReference type="EMBL" id="BGPR01000007">
    <property type="protein sequence ID" value="GBL75326.1"/>
    <property type="molecule type" value="Genomic_DNA"/>
</dbReference>
<organism evidence="1 2">
    <name type="scientific">Araneus ventricosus</name>
    <name type="common">Orbweaver spider</name>
    <name type="synonym">Epeira ventricosa</name>
    <dbReference type="NCBI Taxonomy" id="182803"/>
    <lineage>
        <taxon>Eukaryota</taxon>
        <taxon>Metazoa</taxon>
        <taxon>Ecdysozoa</taxon>
        <taxon>Arthropoda</taxon>
        <taxon>Chelicerata</taxon>
        <taxon>Arachnida</taxon>
        <taxon>Araneae</taxon>
        <taxon>Araneomorphae</taxon>
        <taxon>Entelegynae</taxon>
        <taxon>Araneoidea</taxon>
        <taxon>Araneidae</taxon>
        <taxon>Araneus</taxon>
    </lineage>
</organism>
<sequence length="85" mass="9663">MWLKTCSATADQYLTLLREQVVPTFQEKDMLSAAIFMKDGARHQIASSIKGFLLDTFGEDRVISRGYNTMITRLEFCSFFGCVVI</sequence>
<name>A0A4Y2A7W9_ARAVE</name>
<accession>A0A4Y2A7W9</accession>
<evidence type="ECO:0000313" key="1">
    <source>
        <dbReference type="EMBL" id="GBL75326.1"/>
    </source>
</evidence>
<comment type="caution">
    <text evidence="1">The sequence shown here is derived from an EMBL/GenBank/DDBJ whole genome shotgun (WGS) entry which is preliminary data.</text>
</comment>